<protein>
    <submittedName>
        <fullName evidence="1">Uncharacterized protein</fullName>
    </submittedName>
</protein>
<dbReference type="GeneID" id="24413175"/>
<proteinExistence type="predicted"/>
<accession>E3QP78</accession>
<dbReference type="VEuPathDB" id="FungiDB:GLRG_07810"/>
<evidence type="ECO:0000313" key="1">
    <source>
        <dbReference type="EMBL" id="EFQ32666.1"/>
    </source>
</evidence>
<name>E3QP78_COLGM</name>
<dbReference type="AlphaFoldDB" id="E3QP78"/>
<sequence>MHVYVPRSYNGMISYKKKLFIEYLLLQIQGSRQSFSQQGPSITLFPVPKEKEKEKKKKRFNILALLAAPLSHCLFCPSPPPNTMLCDAQPFMPCPTANRRARLPNHLSKAHFFFHRAKVAKSVMPNKDEN</sequence>
<dbReference type="RefSeq" id="XP_008096686.1">
    <property type="nucleotide sequence ID" value="XM_008098495.1"/>
</dbReference>
<organism evidence="2">
    <name type="scientific">Colletotrichum graminicola (strain M1.001 / M2 / FGSC 10212)</name>
    <name type="common">Maize anthracnose fungus</name>
    <name type="synonym">Glomerella graminicola</name>
    <dbReference type="NCBI Taxonomy" id="645133"/>
    <lineage>
        <taxon>Eukaryota</taxon>
        <taxon>Fungi</taxon>
        <taxon>Dikarya</taxon>
        <taxon>Ascomycota</taxon>
        <taxon>Pezizomycotina</taxon>
        <taxon>Sordariomycetes</taxon>
        <taxon>Hypocreomycetidae</taxon>
        <taxon>Glomerellales</taxon>
        <taxon>Glomerellaceae</taxon>
        <taxon>Colletotrichum</taxon>
        <taxon>Colletotrichum graminicola species complex</taxon>
    </lineage>
</organism>
<dbReference type="EMBL" id="GG697364">
    <property type="protein sequence ID" value="EFQ32666.1"/>
    <property type="molecule type" value="Genomic_DNA"/>
</dbReference>
<evidence type="ECO:0000313" key="2">
    <source>
        <dbReference type="Proteomes" id="UP000008782"/>
    </source>
</evidence>
<dbReference type="Proteomes" id="UP000008782">
    <property type="component" value="Unassembled WGS sequence"/>
</dbReference>
<gene>
    <name evidence="1" type="ORF">GLRG_07810</name>
</gene>
<keyword evidence="2" id="KW-1185">Reference proteome</keyword>
<reference evidence="2" key="1">
    <citation type="journal article" date="2012" name="Nat. Genet.">
        <title>Lifestyle transitions in plant pathogenic Colletotrichum fungi deciphered by genome and transcriptome analyses.</title>
        <authorList>
            <person name="O'Connell R.J."/>
            <person name="Thon M.R."/>
            <person name="Hacquard S."/>
            <person name="Amyotte S.G."/>
            <person name="Kleemann J."/>
            <person name="Torres M.F."/>
            <person name="Damm U."/>
            <person name="Buiate E.A."/>
            <person name="Epstein L."/>
            <person name="Alkan N."/>
            <person name="Altmueller J."/>
            <person name="Alvarado-Balderrama L."/>
            <person name="Bauser C.A."/>
            <person name="Becker C."/>
            <person name="Birren B.W."/>
            <person name="Chen Z."/>
            <person name="Choi J."/>
            <person name="Crouch J.A."/>
            <person name="Duvick J.P."/>
            <person name="Farman M.A."/>
            <person name="Gan P."/>
            <person name="Heiman D."/>
            <person name="Henrissat B."/>
            <person name="Howard R.J."/>
            <person name="Kabbage M."/>
            <person name="Koch C."/>
            <person name="Kracher B."/>
            <person name="Kubo Y."/>
            <person name="Law A.D."/>
            <person name="Lebrun M.-H."/>
            <person name="Lee Y.-H."/>
            <person name="Miyara I."/>
            <person name="Moore N."/>
            <person name="Neumann U."/>
            <person name="Nordstroem K."/>
            <person name="Panaccione D.G."/>
            <person name="Panstruga R."/>
            <person name="Place M."/>
            <person name="Proctor R.H."/>
            <person name="Prusky D."/>
            <person name="Rech G."/>
            <person name="Reinhardt R."/>
            <person name="Rollins J.A."/>
            <person name="Rounsley S."/>
            <person name="Schardl C.L."/>
            <person name="Schwartz D.C."/>
            <person name="Shenoy N."/>
            <person name="Shirasu K."/>
            <person name="Sikhakolli U.R."/>
            <person name="Stueber K."/>
            <person name="Sukno S.A."/>
            <person name="Sweigard J.A."/>
            <person name="Takano Y."/>
            <person name="Takahara H."/>
            <person name="Trail F."/>
            <person name="van der Does H.C."/>
            <person name="Voll L.M."/>
            <person name="Will I."/>
            <person name="Young S."/>
            <person name="Zeng Q."/>
            <person name="Zhang J."/>
            <person name="Zhou S."/>
            <person name="Dickman M.B."/>
            <person name="Schulze-Lefert P."/>
            <person name="Ver Loren van Themaat E."/>
            <person name="Ma L.-J."/>
            <person name="Vaillancourt L.J."/>
        </authorList>
    </citation>
    <scope>NUCLEOTIDE SEQUENCE [LARGE SCALE GENOMIC DNA]</scope>
    <source>
        <strain evidence="2">M1.001 / M2 / FGSC 10212</strain>
    </source>
</reference>
<dbReference type="HOGENOM" id="CLU_1938008_0_0_1"/>